<dbReference type="CDD" id="cd15831">
    <property type="entry name" value="BTAD"/>
    <property type="match status" value="1"/>
</dbReference>
<evidence type="ECO:0000256" key="3">
    <source>
        <dbReference type="ARBA" id="ARBA00023125"/>
    </source>
</evidence>
<dbReference type="PANTHER" id="PTHR35807">
    <property type="entry name" value="TRANSCRIPTIONAL REGULATOR REDD-RELATED"/>
    <property type="match status" value="1"/>
</dbReference>
<dbReference type="GO" id="GO:0000160">
    <property type="term" value="P:phosphorelay signal transduction system"/>
    <property type="evidence" value="ECO:0007669"/>
    <property type="project" value="InterPro"/>
</dbReference>
<dbReference type="InterPro" id="IPR036388">
    <property type="entry name" value="WH-like_DNA-bd_sf"/>
</dbReference>
<dbReference type="SMART" id="SM00862">
    <property type="entry name" value="Trans_reg_C"/>
    <property type="match status" value="1"/>
</dbReference>
<evidence type="ECO:0000256" key="5">
    <source>
        <dbReference type="PROSITE-ProRule" id="PRU01091"/>
    </source>
</evidence>
<evidence type="ECO:0000259" key="6">
    <source>
        <dbReference type="PROSITE" id="PS51755"/>
    </source>
</evidence>
<dbReference type="GO" id="GO:0006355">
    <property type="term" value="P:regulation of DNA-templated transcription"/>
    <property type="evidence" value="ECO:0007669"/>
    <property type="project" value="InterPro"/>
</dbReference>
<feature type="domain" description="OmpR/PhoB-type" evidence="6">
    <location>
        <begin position="6"/>
        <end position="108"/>
    </location>
</feature>
<evidence type="ECO:0000256" key="1">
    <source>
        <dbReference type="ARBA" id="ARBA00005820"/>
    </source>
</evidence>
<comment type="similarity">
    <text evidence="1">Belongs to the AfsR/DnrI/RedD regulatory family.</text>
</comment>
<dbReference type="InterPro" id="IPR011990">
    <property type="entry name" value="TPR-like_helical_dom_sf"/>
</dbReference>
<dbReference type="Gene3D" id="1.10.10.10">
    <property type="entry name" value="Winged helix-like DNA-binding domain superfamily/Winged helix DNA-binding domain"/>
    <property type="match status" value="1"/>
</dbReference>
<organism evidence="7 8">
    <name type="scientific">Saccharothrix ecbatanensis</name>
    <dbReference type="NCBI Taxonomy" id="1105145"/>
    <lineage>
        <taxon>Bacteria</taxon>
        <taxon>Bacillati</taxon>
        <taxon>Actinomycetota</taxon>
        <taxon>Actinomycetes</taxon>
        <taxon>Pseudonocardiales</taxon>
        <taxon>Pseudonocardiaceae</taxon>
        <taxon>Saccharothrix</taxon>
    </lineage>
</organism>
<feature type="DNA-binding region" description="OmpR/PhoB-type" evidence="5">
    <location>
        <begin position="6"/>
        <end position="108"/>
    </location>
</feature>
<dbReference type="Proteomes" id="UP000552097">
    <property type="component" value="Unassembled WGS sequence"/>
</dbReference>
<dbReference type="PANTHER" id="PTHR35807:SF1">
    <property type="entry name" value="TRANSCRIPTIONAL REGULATOR REDD"/>
    <property type="match status" value="1"/>
</dbReference>
<dbReference type="EMBL" id="JACHMO010000001">
    <property type="protein sequence ID" value="MBB5802062.1"/>
    <property type="molecule type" value="Genomic_DNA"/>
</dbReference>
<dbReference type="PROSITE" id="PS51755">
    <property type="entry name" value="OMPR_PHOB"/>
    <property type="match status" value="1"/>
</dbReference>
<dbReference type="InterPro" id="IPR016032">
    <property type="entry name" value="Sig_transdc_resp-reg_C-effctor"/>
</dbReference>
<dbReference type="RefSeq" id="WP_184918542.1">
    <property type="nucleotide sequence ID" value="NZ_JACHMO010000001.1"/>
</dbReference>
<dbReference type="GO" id="GO:0003677">
    <property type="term" value="F:DNA binding"/>
    <property type="evidence" value="ECO:0007669"/>
    <property type="project" value="UniProtKB-UniRule"/>
</dbReference>
<evidence type="ECO:0000313" key="7">
    <source>
        <dbReference type="EMBL" id="MBB5802062.1"/>
    </source>
</evidence>
<keyword evidence="8" id="KW-1185">Reference proteome</keyword>
<dbReference type="InterPro" id="IPR005158">
    <property type="entry name" value="BTAD"/>
</dbReference>
<proteinExistence type="inferred from homology"/>
<name>A0A7W9LZV4_9PSEU</name>
<accession>A0A7W9LZV4</accession>
<sequence length="261" mass="27925">MSIRSTSQVRLEVDIRLLGGPSVSGPRAVDVVPGGVKTRTLLVALALDAGAAVSTERLMDYLWEREPPRSALKNLQLYASRLRRCLDTANAGLSRLLAHVGHGYRLDVPAQDVDVLCAGGLLRRGVACLRQGDPLSAVTSLTTALSRWPVDGLAGLVPSAPATAVVALWRERRIAAVEHLATAKVALGAWEEAADLLAPHASAHPTRESLQVLLMRALAHLGDRVGAINVYRRLWRVLDADLGIRPGGEARAVFERLSSNA</sequence>
<keyword evidence="3 5" id="KW-0238">DNA-binding</keyword>
<reference evidence="7 8" key="1">
    <citation type="submission" date="2020-08" db="EMBL/GenBank/DDBJ databases">
        <title>Sequencing the genomes of 1000 actinobacteria strains.</title>
        <authorList>
            <person name="Klenk H.-P."/>
        </authorList>
    </citation>
    <scope>NUCLEOTIDE SEQUENCE [LARGE SCALE GENOMIC DNA]</scope>
    <source>
        <strain evidence="7 8">DSM 45486</strain>
    </source>
</reference>
<dbReference type="SUPFAM" id="SSF48452">
    <property type="entry name" value="TPR-like"/>
    <property type="match status" value="1"/>
</dbReference>
<keyword evidence="4" id="KW-0804">Transcription</keyword>
<gene>
    <name evidence="7" type="ORF">F4560_001830</name>
</gene>
<dbReference type="InterPro" id="IPR001867">
    <property type="entry name" value="OmpR/PhoB-type_DNA-bd"/>
</dbReference>
<dbReference type="SUPFAM" id="SSF46894">
    <property type="entry name" value="C-terminal effector domain of the bipartite response regulators"/>
    <property type="match status" value="1"/>
</dbReference>
<dbReference type="AlphaFoldDB" id="A0A7W9LZV4"/>
<dbReference type="Pfam" id="PF00486">
    <property type="entry name" value="Trans_reg_C"/>
    <property type="match status" value="1"/>
</dbReference>
<protein>
    <submittedName>
        <fullName evidence="7">DNA-binding SARP family transcriptional activator</fullName>
    </submittedName>
</protein>
<evidence type="ECO:0000256" key="4">
    <source>
        <dbReference type="ARBA" id="ARBA00023163"/>
    </source>
</evidence>
<evidence type="ECO:0000256" key="2">
    <source>
        <dbReference type="ARBA" id="ARBA00023015"/>
    </source>
</evidence>
<dbReference type="Gene3D" id="1.25.40.10">
    <property type="entry name" value="Tetratricopeptide repeat domain"/>
    <property type="match status" value="1"/>
</dbReference>
<keyword evidence="2" id="KW-0805">Transcription regulation</keyword>
<dbReference type="InterPro" id="IPR051677">
    <property type="entry name" value="AfsR-DnrI-RedD_regulator"/>
</dbReference>
<comment type="caution">
    <text evidence="7">The sequence shown here is derived from an EMBL/GenBank/DDBJ whole genome shotgun (WGS) entry which is preliminary data.</text>
</comment>
<dbReference type="Pfam" id="PF03704">
    <property type="entry name" value="BTAD"/>
    <property type="match status" value="1"/>
</dbReference>
<dbReference type="SMART" id="SM01043">
    <property type="entry name" value="BTAD"/>
    <property type="match status" value="1"/>
</dbReference>
<evidence type="ECO:0000313" key="8">
    <source>
        <dbReference type="Proteomes" id="UP000552097"/>
    </source>
</evidence>